<dbReference type="Proteomes" id="UP001221757">
    <property type="component" value="Unassembled WGS sequence"/>
</dbReference>
<gene>
    <name evidence="2" type="ORF">B0H17DRAFT_1216767</name>
</gene>
<dbReference type="EMBL" id="JARKIE010000438">
    <property type="protein sequence ID" value="KAJ7639910.1"/>
    <property type="molecule type" value="Genomic_DNA"/>
</dbReference>
<keyword evidence="3" id="KW-1185">Reference proteome</keyword>
<comment type="caution">
    <text evidence="2">The sequence shown here is derived from an EMBL/GenBank/DDBJ whole genome shotgun (WGS) entry which is preliminary data.</text>
</comment>
<protein>
    <submittedName>
        <fullName evidence="2">Uncharacterized protein</fullName>
    </submittedName>
</protein>
<evidence type="ECO:0000313" key="2">
    <source>
        <dbReference type="EMBL" id="KAJ7639910.1"/>
    </source>
</evidence>
<organism evidence="2 3">
    <name type="scientific">Mycena rosella</name>
    <name type="common">Pink bonnet</name>
    <name type="synonym">Agaricus rosellus</name>
    <dbReference type="NCBI Taxonomy" id="1033263"/>
    <lineage>
        <taxon>Eukaryota</taxon>
        <taxon>Fungi</taxon>
        <taxon>Dikarya</taxon>
        <taxon>Basidiomycota</taxon>
        <taxon>Agaricomycotina</taxon>
        <taxon>Agaricomycetes</taxon>
        <taxon>Agaricomycetidae</taxon>
        <taxon>Agaricales</taxon>
        <taxon>Marasmiineae</taxon>
        <taxon>Mycenaceae</taxon>
        <taxon>Mycena</taxon>
    </lineage>
</organism>
<feature type="region of interest" description="Disordered" evidence="1">
    <location>
        <begin position="1"/>
        <end position="49"/>
    </location>
</feature>
<accession>A0AAD7FSA0</accession>
<evidence type="ECO:0000256" key="1">
    <source>
        <dbReference type="SAM" id="MobiDB-lite"/>
    </source>
</evidence>
<reference evidence="2" key="1">
    <citation type="submission" date="2023-03" db="EMBL/GenBank/DDBJ databases">
        <title>Massive genome expansion in bonnet fungi (Mycena s.s.) driven by repeated elements and novel gene families across ecological guilds.</title>
        <authorList>
            <consortium name="Lawrence Berkeley National Laboratory"/>
            <person name="Harder C.B."/>
            <person name="Miyauchi S."/>
            <person name="Viragh M."/>
            <person name="Kuo A."/>
            <person name="Thoen E."/>
            <person name="Andreopoulos B."/>
            <person name="Lu D."/>
            <person name="Skrede I."/>
            <person name="Drula E."/>
            <person name="Henrissat B."/>
            <person name="Morin E."/>
            <person name="Kohler A."/>
            <person name="Barry K."/>
            <person name="LaButti K."/>
            <person name="Morin E."/>
            <person name="Salamov A."/>
            <person name="Lipzen A."/>
            <person name="Mereny Z."/>
            <person name="Hegedus B."/>
            <person name="Baldrian P."/>
            <person name="Stursova M."/>
            <person name="Weitz H."/>
            <person name="Taylor A."/>
            <person name="Grigoriev I.V."/>
            <person name="Nagy L.G."/>
            <person name="Martin F."/>
            <person name="Kauserud H."/>
        </authorList>
    </citation>
    <scope>NUCLEOTIDE SEQUENCE</scope>
    <source>
        <strain evidence="2">CBHHK067</strain>
    </source>
</reference>
<feature type="compositionally biased region" description="Low complexity" evidence="1">
    <location>
        <begin position="14"/>
        <end position="45"/>
    </location>
</feature>
<sequence length="227" mass="24145">MIPIAKAPVKSAQPATKSSSVAVSAKKPVAPASKKAPTKSASSAVRNASCTPVTTPAVKSAAVPNAIPNGFFVTLKDKTQKATHLKLDNQFYRKNLARLAQPGVPARDRRHGHIRRERDWPFPIVDLTAQAAQRTVFIYLLDLGVQPNHAIPVCRRLRLQVIITQDATGFAAPQVAGLIANKIVLSGNKTPAEMKAEILSEAIMGKIVGLESGSVNKIAQLAANLLA</sequence>
<evidence type="ECO:0000313" key="3">
    <source>
        <dbReference type="Proteomes" id="UP001221757"/>
    </source>
</evidence>
<name>A0AAD7FSA0_MYCRO</name>
<dbReference type="AlphaFoldDB" id="A0AAD7FSA0"/>
<proteinExistence type="predicted"/>